<reference evidence="7 8" key="1">
    <citation type="submission" date="2023-04" db="EMBL/GenBank/DDBJ databases">
        <title>Fusibacter bizertensis strain WBS, isolated from littoral bottom sediments of the Arctic seas - biochemical and genomic analysis.</title>
        <authorList>
            <person name="Brioukhanov A.L."/>
        </authorList>
    </citation>
    <scope>NUCLEOTIDE SEQUENCE [LARGE SCALE GENOMIC DNA]</scope>
    <source>
        <strain evidence="7 8">WBS</strain>
    </source>
</reference>
<evidence type="ECO:0000256" key="3">
    <source>
        <dbReference type="ARBA" id="ARBA00023157"/>
    </source>
</evidence>
<dbReference type="EMBL" id="JARYZI010000003">
    <property type="protein sequence ID" value="MDH8677579.1"/>
    <property type="molecule type" value="Genomic_DNA"/>
</dbReference>
<comment type="PTM">
    <text evidence="6">Under oxidizing conditions two disulfide bonds are formed involving the reactive cysteines. Under reducing conditions zinc is bound to the reactive cysteines and the protein is inactive.</text>
</comment>
<dbReference type="Gene3D" id="3.55.30.10">
    <property type="entry name" value="Hsp33 domain"/>
    <property type="match status" value="1"/>
</dbReference>
<keyword evidence="3 6" id="KW-1015">Disulfide bond</keyword>
<organism evidence="7 8">
    <name type="scientific">Fusibacter bizertensis</name>
    <dbReference type="NCBI Taxonomy" id="1488331"/>
    <lineage>
        <taxon>Bacteria</taxon>
        <taxon>Bacillati</taxon>
        <taxon>Bacillota</taxon>
        <taxon>Clostridia</taxon>
        <taxon>Eubacteriales</taxon>
        <taxon>Eubacteriales Family XII. Incertae Sedis</taxon>
        <taxon>Fusibacter</taxon>
    </lineage>
</organism>
<dbReference type="NCBIfam" id="NF001033">
    <property type="entry name" value="PRK00114.1"/>
    <property type="match status" value="1"/>
</dbReference>
<proteinExistence type="inferred from homology"/>
<accession>A0ABT6NB02</accession>
<protein>
    <recommendedName>
        <fullName evidence="6">33 kDa chaperonin</fullName>
    </recommendedName>
    <alternativeName>
        <fullName evidence="6">Heat shock protein 33 homolog</fullName>
        <shortName evidence="6">HSP33</shortName>
    </alternativeName>
</protein>
<evidence type="ECO:0000256" key="4">
    <source>
        <dbReference type="ARBA" id="ARBA00023186"/>
    </source>
</evidence>
<keyword evidence="8" id="KW-1185">Reference proteome</keyword>
<dbReference type="SUPFAM" id="SSF64397">
    <property type="entry name" value="Hsp33 domain"/>
    <property type="match status" value="1"/>
</dbReference>
<evidence type="ECO:0000256" key="6">
    <source>
        <dbReference type="HAMAP-Rule" id="MF_00117"/>
    </source>
</evidence>
<dbReference type="InterPro" id="IPR016153">
    <property type="entry name" value="Heat_shock_Hsp33_N"/>
</dbReference>
<feature type="disulfide bond" description="Redox-active" evidence="6">
    <location>
        <begin position="238"/>
        <end position="240"/>
    </location>
</feature>
<evidence type="ECO:0000256" key="5">
    <source>
        <dbReference type="ARBA" id="ARBA00023284"/>
    </source>
</evidence>
<dbReference type="HAMAP" id="MF_00117">
    <property type="entry name" value="HslO"/>
    <property type="match status" value="1"/>
</dbReference>
<keyword evidence="1 6" id="KW-0963">Cytoplasm</keyword>
<comment type="function">
    <text evidence="6">Redox regulated molecular chaperone. Protects both thermally unfolding and oxidatively damaged proteins from irreversible aggregation. Plays an important role in the bacterial defense system toward oxidative stress.</text>
</comment>
<dbReference type="PANTHER" id="PTHR30111">
    <property type="entry name" value="33 KDA CHAPERONIN"/>
    <property type="match status" value="1"/>
</dbReference>
<dbReference type="InterPro" id="IPR000397">
    <property type="entry name" value="Heat_shock_Hsp33"/>
</dbReference>
<comment type="subcellular location">
    <subcellularLocation>
        <location evidence="6">Cytoplasm</location>
    </subcellularLocation>
</comment>
<dbReference type="RefSeq" id="WP_281093400.1">
    <property type="nucleotide sequence ID" value="NZ_JARYZI010000003.1"/>
</dbReference>
<dbReference type="PANTHER" id="PTHR30111:SF1">
    <property type="entry name" value="33 KDA CHAPERONIN"/>
    <property type="match status" value="1"/>
</dbReference>
<keyword evidence="2 6" id="KW-0862">Zinc</keyword>
<dbReference type="SUPFAM" id="SSF118352">
    <property type="entry name" value="HSP33 redox switch-like"/>
    <property type="match status" value="1"/>
</dbReference>
<name>A0ABT6NB02_9FIRM</name>
<evidence type="ECO:0000256" key="2">
    <source>
        <dbReference type="ARBA" id="ARBA00022833"/>
    </source>
</evidence>
<comment type="caution">
    <text evidence="7">The sequence shown here is derived from an EMBL/GenBank/DDBJ whole genome shotgun (WGS) entry which is preliminary data.</text>
</comment>
<evidence type="ECO:0000313" key="8">
    <source>
        <dbReference type="Proteomes" id="UP001158045"/>
    </source>
</evidence>
<keyword evidence="5 6" id="KW-0676">Redox-active center</keyword>
<dbReference type="InterPro" id="IPR016154">
    <property type="entry name" value="Heat_shock_Hsp33_C"/>
</dbReference>
<dbReference type="CDD" id="cd00498">
    <property type="entry name" value="Hsp33"/>
    <property type="match status" value="1"/>
</dbReference>
<feature type="disulfide bond" description="Redox-active" evidence="6">
    <location>
        <begin position="271"/>
        <end position="274"/>
    </location>
</feature>
<evidence type="ECO:0000313" key="7">
    <source>
        <dbReference type="EMBL" id="MDH8677579.1"/>
    </source>
</evidence>
<evidence type="ECO:0000256" key="1">
    <source>
        <dbReference type="ARBA" id="ARBA00022490"/>
    </source>
</evidence>
<dbReference type="Proteomes" id="UP001158045">
    <property type="component" value="Unassembled WGS sequence"/>
</dbReference>
<dbReference type="PIRSF" id="PIRSF005261">
    <property type="entry name" value="Heat_shock_Hsp33"/>
    <property type="match status" value="1"/>
</dbReference>
<comment type="similarity">
    <text evidence="6">Belongs to the HSP33 family.</text>
</comment>
<dbReference type="Gene3D" id="3.90.1280.10">
    <property type="entry name" value="HSP33 redox switch-like"/>
    <property type="match status" value="1"/>
</dbReference>
<dbReference type="Pfam" id="PF01430">
    <property type="entry name" value="HSP33"/>
    <property type="match status" value="1"/>
</dbReference>
<gene>
    <name evidence="6 7" type="primary">hslO</name>
    <name evidence="7" type="ORF">QE109_05445</name>
</gene>
<keyword evidence="4 6" id="KW-0143">Chaperone</keyword>
<sequence length="297" mass="32529">MKGKLITGMSVNREVRIYVAQTTEMVENARTTHDLSPISATALGRTITAASMMGMMSKIDKEKVTLQIKGSNEIKLMVAVADSHGNVKAYMNNPQAVNIFDEHGKLDVGTAIGKDGKIIVIRDIGMKEPFLGQCNLVSGEIAEDLAQYFAQSEQQPTAVSLGVSFGKDAHVKYAGGFIVQLLPETTEETIQQLESNLKGMPPLTQQFEEGLTIMQIAGQVLAGLGFDELEEYELNYKCDCSREKMENALISLGKTEIKAIIDEEGEAELVCHFCNQKYIFSELELTALIEAPNEVLS</sequence>